<dbReference type="InterPro" id="IPR035906">
    <property type="entry name" value="MetI-like_sf"/>
</dbReference>
<dbReference type="EMBL" id="JBHTEE010000001">
    <property type="protein sequence ID" value="MFC7601558.1"/>
    <property type="molecule type" value="Genomic_DNA"/>
</dbReference>
<evidence type="ECO:0000256" key="2">
    <source>
        <dbReference type="ARBA" id="ARBA00022448"/>
    </source>
</evidence>
<keyword evidence="5 7" id="KW-1133">Transmembrane helix</keyword>
<accession>A0ABW2SZU8</accession>
<reference evidence="10" key="1">
    <citation type="journal article" date="2019" name="Int. J. Syst. Evol. Microbiol.">
        <title>The Global Catalogue of Microorganisms (GCM) 10K type strain sequencing project: providing services to taxonomists for standard genome sequencing and annotation.</title>
        <authorList>
            <consortium name="The Broad Institute Genomics Platform"/>
            <consortium name="The Broad Institute Genome Sequencing Center for Infectious Disease"/>
            <person name="Wu L."/>
            <person name="Ma J."/>
        </authorList>
    </citation>
    <scope>NUCLEOTIDE SEQUENCE [LARGE SCALE GENOMIC DNA]</scope>
    <source>
        <strain evidence="10">JCM 10083</strain>
    </source>
</reference>
<organism evidence="9 10">
    <name type="scientific">Streptosporangium amethystogenes subsp. fukuiense</name>
    <dbReference type="NCBI Taxonomy" id="698418"/>
    <lineage>
        <taxon>Bacteria</taxon>
        <taxon>Bacillati</taxon>
        <taxon>Actinomycetota</taxon>
        <taxon>Actinomycetes</taxon>
        <taxon>Streptosporangiales</taxon>
        <taxon>Streptosporangiaceae</taxon>
        <taxon>Streptosporangium</taxon>
    </lineage>
</organism>
<feature type="transmembrane region" description="Helical" evidence="7">
    <location>
        <begin position="157"/>
        <end position="176"/>
    </location>
</feature>
<keyword evidence="3" id="KW-1003">Cell membrane</keyword>
<evidence type="ECO:0000256" key="5">
    <source>
        <dbReference type="ARBA" id="ARBA00022989"/>
    </source>
</evidence>
<keyword evidence="10" id="KW-1185">Reference proteome</keyword>
<dbReference type="PROSITE" id="PS50928">
    <property type="entry name" value="ABC_TM1"/>
    <property type="match status" value="1"/>
</dbReference>
<comment type="similarity">
    <text evidence="7">Belongs to the binding-protein-dependent transport system permease family.</text>
</comment>
<evidence type="ECO:0000256" key="7">
    <source>
        <dbReference type="RuleBase" id="RU363032"/>
    </source>
</evidence>
<proteinExistence type="inferred from homology"/>
<protein>
    <submittedName>
        <fullName evidence="9">ABC transporter permease</fullName>
    </submittedName>
</protein>
<evidence type="ECO:0000259" key="8">
    <source>
        <dbReference type="PROSITE" id="PS50928"/>
    </source>
</evidence>
<dbReference type="InterPro" id="IPR000515">
    <property type="entry name" value="MetI-like"/>
</dbReference>
<dbReference type="RefSeq" id="WP_343963798.1">
    <property type="nucleotide sequence ID" value="NZ_BAAAGK010000019.1"/>
</dbReference>
<feature type="transmembrane region" description="Helical" evidence="7">
    <location>
        <begin position="211"/>
        <end position="241"/>
    </location>
</feature>
<feature type="transmembrane region" description="Helical" evidence="7">
    <location>
        <begin position="133"/>
        <end position="151"/>
    </location>
</feature>
<dbReference type="Gene3D" id="1.10.3720.10">
    <property type="entry name" value="MetI-like"/>
    <property type="match status" value="1"/>
</dbReference>
<evidence type="ECO:0000256" key="1">
    <source>
        <dbReference type="ARBA" id="ARBA00004651"/>
    </source>
</evidence>
<sequence>MTTINTIQKSPRPVRKPPAVRARGTGSVLAFGLPLAVIGLICLAAPLLPLPDPALQTLGDALQPPVWMDGGNWSHPLGTDHLGRDVLSRIVHGGQLTFVIAIVGMLAGAIPGTLAGLVSGFYRGAADAVISRFVEAQLALPFILLAIAIIASRGRSLAVLILVLALIGWAQYARVVRAETLSLRERPFVLGLRCAGVPTLRILLRHMLPNLAGTVLVLTTLQIGTVILAESALSFLGLGVVSPQISWGAMLADGRDQLSHAWWVAAFPGLAITIVVLLVNLLGDAMRSWLDPKKRRY</sequence>
<dbReference type="InterPro" id="IPR050366">
    <property type="entry name" value="BP-dependent_transpt_permease"/>
</dbReference>
<feature type="transmembrane region" description="Helical" evidence="7">
    <location>
        <begin position="96"/>
        <end position="121"/>
    </location>
</feature>
<gene>
    <name evidence="9" type="ORF">ACFQVD_15810</name>
</gene>
<comment type="caution">
    <text evidence="9">The sequence shown here is derived from an EMBL/GenBank/DDBJ whole genome shotgun (WGS) entry which is preliminary data.</text>
</comment>
<dbReference type="Pfam" id="PF00528">
    <property type="entry name" value="BPD_transp_1"/>
    <property type="match status" value="1"/>
</dbReference>
<comment type="subcellular location">
    <subcellularLocation>
        <location evidence="1 7">Cell membrane</location>
        <topology evidence="1 7">Multi-pass membrane protein</topology>
    </subcellularLocation>
</comment>
<feature type="transmembrane region" description="Helical" evidence="7">
    <location>
        <begin position="28"/>
        <end position="48"/>
    </location>
</feature>
<dbReference type="CDD" id="cd06261">
    <property type="entry name" value="TM_PBP2"/>
    <property type="match status" value="1"/>
</dbReference>
<dbReference type="PANTHER" id="PTHR43386">
    <property type="entry name" value="OLIGOPEPTIDE TRANSPORT SYSTEM PERMEASE PROTEIN APPC"/>
    <property type="match status" value="1"/>
</dbReference>
<keyword evidence="6 7" id="KW-0472">Membrane</keyword>
<dbReference type="PANTHER" id="PTHR43386:SF1">
    <property type="entry name" value="D,D-DIPEPTIDE TRANSPORT SYSTEM PERMEASE PROTEIN DDPC-RELATED"/>
    <property type="match status" value="1"/>
</dbReference>
<evidence type="ECO:0000256" key="3">
    <source>
        <dbReference type="ARBA" id="ARBA00022475"/>
    </source>
</evidence>
<evidence type="ECO:0000256" key="4">
    <source>
        <dbReference type="ARBA" id="ARBA00022692"/>
    </source>
</evidence>
<dbReference type="SUPFAM" id="SSF161098">
    <property type="entry name" value="MetI-like"/>
    <property type="match status" value="1"/>
</dbReference>
<evidence type="ECO:0000313" key="9">
    <source>
        <dbReference type="EMBL" id="MFC7601558.1"/>
    </source>
</evidence>
<keyword evidence="2 7" id="KW-0813">Transport</keyword>
<name>A0ABW2SZU8_9ACTN</name>
<evidence type="ECO:0000256" key="6">
    <source>
        <dbReference type="ARBA" id="ARBA00023136"/>
    </source>
</evidence>
<feature type="domain" description="ABC transmembrane type-1" evidence="8">
    <location>
        <begin position="94"/>
        <end position="283"/>
    </location>
</feature>
<feature type="transmembrane region" description="Helical" evidence="7">
    <location>
        <begin position="261"/>
        <end position="283"/>
    </location>
</feature>
<dbReference type="Proteomes" id="UP001596514">
    <property type="component" value="Unassembled WGS sequence"/>
</dbReference>
<evidence type="ECO:0000313" key="10">
    <source>
        <dbReference type="Proteomes" id="UP001596514"/>
    </source>
</evidence>
<keyword evidence="4 7" id="KW-0812">Transmembrane</keyword>